<evidence type="ECO:0000256" key="1">
    <source>
        <dbReference type="SAM" id="MobiDB-lite"/>
    </source>
</evidence>
<dbReference type="AlphaFoldDB" id="A0A4P2PVS5"/>
<evidence type="ECO:0000313" key="3">
    <source>
        <dbReference type="Proteomes" id="UP000295781"/>
    </source>
</evidence>
<name>A0A4P2PVS5_SORCE</name>
<organism evidence="2 3">
    <name type="scientific">Sorangium cellulosum</name>
    <name type="common">Polyangium cellulosum</name>
    <dbReference type="NCBI Taxonomy" id="56"/>
    <lineage>
        <taxon>Bacteria</taxon>
        <taxon>Pseudomonadati</taxon>
        <taxon>Myxococcota</taxon>
        <taxon>Polyangia</taxon>
        <taxon>Polyangiales</taxon>
        <taxon>Polyangiaceae</taxon>
        <taxon>Sorangium</taxon>
    </lineage>
</organism>
<dbReference type="EMBL" id="CP012670">
    <property type="protein sequence ID" value="AUX20857.1"/>
    <property type="molecule type" value="Genomic_DNA"/>
</dbReference>
<protein>
    <submittedName>
        <fullName evidence="2">Uncharacterized protein</fullName>
    </submittedName>
</protein>
<reference evidence="2 3" key="1">
    <citation type="submission" date="2015-09" db="EMBL/GenBank/DDBJ databases">
        <title>Sorangium comparison.</title>
        <authorList>
            <person name="Zaburannyi N."/>
            <person name="Bunk B."/>
            <person name="Overmann J."/>
            <person name="Mueller R."/>
        </authorList>
    </citation>
    <scope>NUCLEOTIDE SEQUENCE [LARGE SCALE GENOMIC DNA]</scope>
    <source>
        <strain evidence="2 3">So ceGT47</strain>
    </source>
</reference>
<evidence type="ECO:0000313" key="2">
    <source>
        <dbReference type="EMBL" id="AUX20857.1"/>
    </source>
</evidence>
<accession>A0A4P2PVS5</accession>
<sequence>MAEHERNAAGRGAGRPAASPPGYGGISEGSVGDPSAAGQNATPPEAGARPQGSAGASGAREQAARGEGEAGEREAQAEPVDAPRDGGSGNEVIPGVLHGDGSVTYESSAEHKSSWPDEGGTGEAGAG</sequence>
<proteinExistence type="predicted"/>
<dbReference type="Proteomes" id="UP000295781">
    <property type="component" value="Chromosome"/>
</dbReference>
<dbReference type="RefSeq" id="WP_129346263.1">
    <property type="nucleotide sequence ID" value="NZ_CP012670.1"/>
</dbReference>
<feature type="region of interest" description="Disordered" evidence="1">
    <location>
        <begin position="1"/>
        <end position="127"/>
    </location>
</feature>
<feature type="compositionally biased region" description="Low complexity" evidence="1">
    <location>
        <begin position="51"/>
        <end position="61"/>
    </location>
</feature>
<feature type="compositionally biased region" description="Basic and acidic residues" evidence="1">
    <location>
        <begin position="62"/>
        <end position="84"/>
    </location>
</feature>
<gene>
    <name evidence="2" type="ORF">SOCEGT47_013330</name>
</gene>
<dbReference type="OrthoDB" id="5520574at2"/>